<keyword evidence="6 9" id="KW-0256">Endoplasmic reticulum</keyword>
<dbReference type="GO" id="GO:0051082">
    <property type="term" value="F:unfolded protein binding"/>
    <property type="evidence" value="ECO:0007669"/>
    <property type="project" value="TreeGrafter"/>
</dbReference>
<gene>
    <name evidence="12" type="ORF">CANTEDRAFT_112630</name>
</gene>
<dbReference type="GO" id="GO:0007118">
    <property type="term" value="P:budding cell apical bud growth"/>
    <property type="evidence" value="ECO:0007669"/>
    <property type="project" value="TreeGrafter"/>
</dbReference>
<dbReference type="GO" id="GO:0005789">
    <property type="term" value="C:endoplasmic reticulum membrane"/>
    <property type="evidence" value="ECO:0007669"/>
    <property type="project" value="UniProtKB-SubCell"/>
</dbReference>
<evidence type="ECO:0000256" key="7">
    <source>
        <dbReference type="ARBA" id="ARBA00022989"/>
    </source>
</evidence>
<comment type="similarity">
    <text evidence="2 9">Belongs to the ROT1 family.</text>
</comment>
<evidence type="ECO:0000256" key="1">
    <source>
        <dbReference type="ARBA" id="ARBA00004115"/>
    </source>
</evidence>
<dbReference type="GO" id="GO:0006458">
    <property type="term" value="P:'de novo' protein folding"/>
    <property type="evidence" value="ECO:0007669"/>
    <property type="project" value="InterPro"/>
</dbReference>
<dbReference type="OrthoDB" id="5327821at2759"/>
<evidence type="ECO:0000256" key="6">
    <source>
        <dbReference type="ARBA" id="ARBA00022824"/>
    </source>
</evidence>
<accession>G3AY43</accession>
<dbReference type="PIRSF" id="PIRSF017290">
    <property type="entry name" value="ROT1_prd"/>
    <property type="match status" value="1"/>
</dbReference>
<dbReference type="InterPro" id="IPR019623">
    <property type="entry name" value="Rot1"/>
</dbReference>
<dbReference type="Pfam" id="PF10681">
    <property type="entry name" value="Rot1"/>
    <property type="match status" value="1"/>
</dbReference>
<evidence type="ECO:0000256" key="9">
    <source>
        <dbReference type="PIRNR" id="PIRNR017290"/>
    </source>
</evidence>
<dbReference type="KEGG" id="cten:18246612"/>
<feature type="transmembrane region" description="Helical" evidence="10">
    <location>
        <begin position="237"/>
        <end position="255"/>
    </location>
</feature>
<dbReference type="AlphaFoldDB" id="G3AY43"/>
<proteinExistence type="inferred from homology"/>
<comment type="subcellular location">
    <subcellularLocation>
        <location evidence="1">Endoplasmic reticulum membrane</location>
        <topology evidence="1">Single-pass type I membrane protein</topology>
    </subcellularLocation>
</comment>
<dbReference type="eggNOG" id="ENOG502QQTG">
    <property type="taxonomic scope" value="Eukaryota"/>
</dbReference>
<name>G3AY43_CANTC</name>
<feature type="signal peptide" evidence="11">
    <location>
        <begin position="1"/>
        <end position="25"/>
    </location>
</feature>
<organism evidence="13">
    <name type="scientific">Candida tenuis (strain ATCC 10573 / BCRC 21748 / CBS 615 / JCM 9827 / NBRC 10315 / NRRL Y-1498 / VKM Y-70)</name>
    <name type="common">Yeast</name>
    <name type="synonym">Yamadazyma tenuis</name>
    <dbReference type="NCBI Taxonomy" id="590646"/>
    <lineage>
        <taxon>Eukaryota</taxon>
        <taxon>Fungi</taxon>
        <taxon>Dikarya</taxon>
        <taxon>Ascomycota</taxon>
        <taxon>Saccharomycotina</taxon>
        <taxon>Pichiomycetes</taxon>
        <taxon>Debaryomycetaceae</taxon>
        <taxon>Yamadazyma</taxon>
    </lineage>
</organism>
<comment type="function">
    <text evidence="9">Required for normal levels of the cell wall 1,6-beta-glucan. Involved in a protein folding machinery chaperoning proteins acting in various physiological processes including cell wall synthesis and lysis of autophagic bodies.</text>
</comment>
<sequence>MLFKSSITSTLTLLTFWSPVSFVAADPNNAELVGTWTSKSNTVFTGPGFYDPVDELLIEPDLPGISYSFTEDGHYEEALYRLTSDAVNHSCAIASLTYQHGTYEILANGSVSLTPLAVDGRQLLSDPCGSSGVSNPDYETTSFYSRYVQSTLFKTYQVSVDAYHGRYKLQIYQFDGSLMQPLYLAYKPPLMLPTYALNPTDKASETKDSLRKRVRRSLENQYRTTAIKEFNPGKYDLYWYMSATLLGGAAVFAFFH</sequence>
<evidence type="ECO:0000256" key="8">
    <source>
        <dbReference type="ARBA" id="ARBA00023136"/>
    </source>
</evidence>
<keyword evidence="13" id="KW-1185">Reference proteome</keyword>
<evidence type="ECO:0000256" key="10">
    <source>
        <dbReference type="SAM" id="Phobius"/>
    </source>
</evidence>
<evidence type="ECO:0000256" key="5">
    <source>
        <dbReference type="ARBA" id="ARBA00022729"/>
    </source>
</evidence>
<evidence type="ECO:0000313" key="13">
    <source>
        <dbReference type="Proteomes" id="UP000000707"/>
    </source>
</evidence>
<keyword evidence="7 10" id="KW-1133">Transmembrane helix</keyword>
<dbReference type="EMBL" id="GL996512">
    <property type="protein sequence ID" value="EGV65765.1"/>
    <property type="molecule type" value="Genomic_DNA"/>
</dbReference>
<dbReference type="PANTHER" id="PTHR28090:SF1">
    <property type="entry name" value="PROTEIN ROT1"/>
    <property type="match status" value="1"/>
</dbReference>
<keyword evidence="5 11" id="KW-0732">Signal</keyword>
<feature type="chain" id="PRO_5003442699" description="Protein ROT1" evidence="11">
    <location>
        <begin position="26"/>
        <end position="256"/>
    </location>
</feature>
<dbReference type="Proteomes" id="UP000000707">
    <property type="component" value="Unassembled WGS sequence"/>
</dbReference>
<dbReference type="PANTHER" id="PTHR28090">
    <property type="entry name" value="PROTEIN ROT1"/>
    <property type="match status" value="1"/>
</dbReference>
<evidence type="ECO:0000313" key="12">
    <source>
        <dbReference type="EMBL" id="EGV65765.1"/>
    </source>
</evidence>
<reference evidence="12 13" key="1">
    <citation type="journal article" date="2011" name="Proc. Natl. Acad. Sci. U.S.A.">
        <title>Comparative genomics of xylose-fermenting fungi for enhanced biofuel production.</title>
        <authorList>
            <person name="Wohlbach D.J."/>
            <person name="Kuo A."/>
            <person name="Sato T.K."/>
            <person name="Potts K.M."/>
            <person name="Salamov A.A."/>
            <person name="LaButti K.M."/>
            <person name="Sun H."/>
            <person name="Clum A."/>
            <person name="Pangilinan J.L."/>
            <person name="Lindquist E.A."/>
            <person name="Lucas S."/>
            <person name="Lapidus A."/>
            <person name="Jin M."/>
            <person name="Gunawan C."/>
            <person name="Balan V."/>
            <person name="Dale B.E."/>
            <person name="Jeffries T.W."/>
            <person name="Zinkel R."/>
            <person name="Barry K.W."/>
            <person name="Grigoriev I.V."/>
            <person name="Gasch A.P."/>
        </authorList>
    </citation>
    <scope>NUCLEOTIDE SEQUENCE [LARGE SCALE GENOMIC DNA]</scope>
    <source>
        <strain evidence="13">ATCC 10573 / BCRC 21748 / CBS 615 / JCM 9827 / NBRC 10315 / NRRL Y-1498 / VKM Y-70</strain>
    </source>
</reference>
<keyword evidence="8 9" id="KW-0472">Membrane</keyword>
<dbReference type="STRING" id="590646.G3AY43"/>
<evidence type="ECO:0000256" key="11">
    <source>
        <dbReference type="SAM" id="SignalP"/>
    </source>
</evidence>
<protein>
    <recommendedName>
        <fullName evidence="3 9">Protein ROT1</fullName>
    </recommendedName>
</protein>
<keyword evidence="4 10" id="KW-0812">Transmembrane</keyword>
<dbReference type="HOGENOM" id="CLU_071622_0_0_1"/>
<evidence type="ECO:0000256" key="3">
    <source>
        <dbReference type="ARBA" id="ARBA00017291"/>
    </source>
</evidence>
<dbReference type="GeneID" id="18246612"/>
<evidence type="ECO:0000256" key="2">
    <source>
        <dbReference type="ARBA" id="ARBA00007149"/>
    </source>
</evidence>
<evidence type="ECO:0000256" key="4">
    <source>
        <dbReference type="ARBA" id="ARBA00022692"/>
    </source>
</evidence>